<dbReference type="InterPro" id="IPR032828">
    <property type="entry name" value="PolyA_RNA-bd"/>
</dbReference>
<dbReference type="InterPro" id="IPR050264">
    <property type="entry name" value="Bact_CCA-adding_enz_type3_sf"/>
</dbReference>
<keyword evidence="12" id="KW-1185">Reference proteome</keyword>
<evidence type="ECO:0000256" key="7">
    <source>
        <dbReference type="ARBA" id="ARBA00022741"/>
    </source>
</evidence>
<dbReference type="Gene3D" id="3.30.460.10">
    <property type="entry name" value="Beta Polymerase, domain 2"/>
    <property type="match status" value="1"/>
</dbReference>
<feature type="domain" description="tRNA nucleotidyltransferase/poly(A) polymerase RNA and SrmB- binding" evidence="11">
    <location>
        <begin position="508"/>
        <end position="557"/>
    </location>
</feature>
<reference evidence="13" key="1">
    <citation type="submission" date="2016-11" db="UniProtKB">
        <authorList>
            <consortium name="WormBaseParasite"/>
        </authorList>
    </citation>
    <scope>IDENTIFICATION</scope>
</reference>
<dbReference type="GO" id="GO:0005739">
    <property type="term" value="C:mitochondrion"/>
    <property type="evidence" value="ECO:0007669"/>
    <property type="project" value="TreeGrafter"/>
</dbReference>
<evidence type="ECO:0000256" key="8">
    <source>
        <dbReference type="ARBA" id="ARBA00022842"/>
    </source>
</evidence>
<accession>A0A1I8JP46</accession>
<evidence type="ECO:0000256" key="9">
    <source>
        <dbReference type="RuleBase" id="RU003953"/>
    </source>
</evidence>
<dbReference type="GO" id="GO:0000049">
    <property type="term" value="F:tRNA binding"/>
    <property type="evidence" value="ECO:0007669"/>
    <property type="project" value="TreeGrafter"/>
</dbReference>
<dbReference type="SUPFAM" id="SSF81891">
    <property type="entry name" value="Poly A polymerase C-terminal region-like"/>
    <property type="match status" value="1"/>
</dbReference>
<dbReference type="GO" id="GO:0016779">
    <property type="term" value="F:nucleotidyltransferase activity"/>
    <property type="evidence" value="ECO:0007669"/>
    <property type="project" value="UniProtKB-KW"/>
</dbReference>
<dbReference type="InterPro" id="IPR002646">
    <property type="entry name" value="PolA_pol_head_dom"/>
</dbReference>
<evidence type="ECO:0000256" key="1">
    <source>
        <dbReference type="ARBA" id="ARBA00001946"/>
    </source>
</evidence>
<proteinExistence type="inferred from homology"/>
<dbReference type="Proteomes" id="UP000095280">
    <property type="component" value="Unplaced"/>
</dbReference>
<comment type="similarity">
    <text evidence="2 9">Belongs to the tRNA nucleotidyltransferase/poly(A) polymerase family.</text>
</comment>
<dbReference type="AlphaFoldDB" id="A0A1I8JP46"/>
<comment type="cofactor">
    <cofactor evidence="1">
        <name>Mg(2+)</name>
        <dbReference type="ChEBI" id="CHEBI:18420"/>
    </cofactor>
</comment>
<keyword evidence="3 9" id="KW-0808">Transferase</keyword>
<dbReference type="PANTHER" id="PTHR46173">
    <property type="entry name" value="CCA TRNA NUCLEOTIDYLTRANSFERASE 1, MITOCHONDRIAL"/>
    <property type="match status" value="1"/>
</dbReference>
<evidence type="ECO:0000313" key="12">
    <source>
        <dbReference type="Proteomes" id="UP000095280"/>
    </source>
</evidence>
<dbReference type="GO" id="GO:0000166">
    <property type="term" value="F:nucleotide binding"/>
    <property type="evidence" value="ECO:0007669"/>
    <property type="project" value="UniProtKB-KW"/>
</dbReference>
<feature type="domain" description="Poly A polymerase head" evidence="10">
    <location>
        <begin position="337"/>
        <end position="467"/>
    </location>
</feature>
<keyword evidence="9" id="KW-0694">RNA-binding</keyword>
<name>A0A1I8JP46_9PLAT</name>
<sequence length="662" mass="73585">SLDSLLTSLASVTSFPKEEIGRVLSIQEVSAFPPRSTLTSPVIVLSSSSLSCTLDIGKFGMPREIPSRVPDPTSRRRSRISLTRAHRHALVCRQLARSAVNHALTLEQGRALCLMESRGREAYQRVRAKLAVVSSSEQKVGRLMELPSWVRTQTGCQRLRSCGMSNEHRLWCRRCSWPAIQRHLCRLLAPKQGAECGSCSATFIGLSRSYERYGQMINKFMKKDSQLLTDLMRQLFQVGQHLLNSCLDDCQNVKTLGNVQAGLSNGCRRASGGQEAGTLGDGLARRIWRPIWTWLHDNVYRGIFEALTAYFKATKASKESDLTALSKSRIRTPASRGAVRDLLMSKTPHDLDFATTATPEEMVSMFNAEGVRMINSNGLAHGTVTARIGDAENFEFAIVSFWVEIGHHTAHRPSHDGRHAIVEFTRDWALDASRRDLTINAMFFRLGRPALYDYFNGRNDLATRRVRFVGDAGDRIREDYLRILRYFRFHGRIAERRLMPISVADEADKETLAAVAQNAAGLGGIAGERIWVELKQILAGRRPDDLIGAMASCGVCAFIGLPAEPNVQELGVVLNRLPLTPTMSESIDQCGCVSGALLRSNDELETAHARLKFSNEELGVLRFVLELRAALALVDNSVEEQRDFYQDLAALTSGKDPAPSRE</sequence>
<dbReference type="PANTHER" id="PTHR46173:SF1">
    <property type="entry name" value="CCA TRNA NUCLEOTIDYLTRANSFERASE 1, MITOCHONDRIAL"/>
    <property type="match status" value="1"/>
</dbReference>
<dbReference type="Pfam" id="PF01743">
    <property type="entry name" value="PolyA_pol"/>
    <property type="match status" value="1"/>
</dbReference>
<dbReference type="CDD" id="cd05398">
    <property type="entry name" value="NT_ClassII-CCAase"/>
    <property type="match status" value="1"/>
</dbReference>
<evidence type="ECO:0000256" key="5">
    <source>
        <dbReference type="ARBA" id="ARBA00022695"/>
    </source>
</evidence>
<dbReference type="InterPro" id="IPR043519">
    <property type="entry name" value="NT_sf"/>
</dbReference>
<evidence type="ECO:0000256" key="6">
    <source>
        <dbReference type="ARBA" id="ARBA00022723"/>
    </source>
</evidence>
<keyword evidence="4" id="KW-0819">tRNA processing</keyword>
<evidence type="ECO:0000256" key="4">
    <source>
        <dbReference type="ARBA" id="ARBA00022694"/>
    </source>
</evidence>
<protein>
    <submittedName>
        <fullName evidence="13">SET domain-containing protein</fullName>
    </submittedName>
</protein>
<evidence type="ECO:0000256" key="2">
    <source>
        <dbReference type="ARBA" id="ARBA00007265"/>
    </source>
</evidence>
<keyword evidence="5" id="KW-0548">Nucleotidyltransferase</keyword>
<dbReference type="SUPFAM" id="SSF81301">
    <property type="entry name" value="Nucleotidyltransferase"/>
    <property type="match status" value="1"/>
</dbReference>
<organism evidence="12 13">
    <name type="scientific">Macrostomum lignano</name>
    <dbReference type="NCBI Taxonomy" id="282301"/>
    <lineage>
        <taxon>Eukaryota</taxon>
        <taxon>Metazoa</taxon>
        <taxon>Spiralia</taxon>
        <taxon>Lophotrochozoa</taxon>
        <taxon>Platyhelminthes</taxon>
        <taxon>Rhabditophora</taxon>
        <taxon>Macrostomorpha</taxon>
        <taxon>Macrostomida</taxon>
        <taxon>Macrostomidae</taxon>
        <taxon>Macrostomum</taxon>
    </lineage>
</organism>
<evidence type="ECO:0000259" key="11">
    <source>
        <dbReference type="Pfam" id="PF12627"/>
    </source>
</evidence>
<keyword evidence="6" id="KW-0479">Metal-binding</keyword>
<dbReference type="GO" id="GO:1990180">
    <property type="term" value="P:mitochondrial tRNA 3'-end processing"/>
    <property type="evidence" value="ECO:0007669"/>
    <property type="project" value="TreeGrafter"/>
</dbReference>
<keyword evidence="7" id="KW-0547">Nucleotide-binding</keyword>
<dbReference type="GO" id="GO:0046872">
    <property type="term" value="F:metal ion binding"/>
    <property type="evidence" value="ECO:0007669"/>
    <property type="project" value="UniProtKB-KW"/>
</dbReference>
<dbReference type="Gene3D" id="1.10.3090.10">
    <property type="entry name" value="cca-adding enzyme, domain 2"/>
    <property type="match status" value="1"/>
</dbReference>
<dbReference type="GO" id="GO:0001680">
    <property type="term" value="P:tRNA 3'-terminal CCA addition"/>
    <property type="evidence" value="ECO:0007669"/>
    <property type="project" value="TreeGrafter"/>
</dbReference>
<keyword evidence="8" id="KW-0460">Magnesium</keyword>
<evidence type="ECO:0000256" key="3">
    <source>
        <dbReference type="ARBA" id="ARBA00022679"/>
    </source>
</evidence>
<dbReference type="WBParaSite" id="snap_masked-unitig_21356-processed-gene-0.1-mRNA-1">
    <property type="protein sequence ID" value="snap_masked-unitig_21356-processed-gene-0.1-mRNA-1"/>
    <property type="gene ID" value="snap_masked-unitig_21356-processed-gene-0.1"/>
</dbReference>
<dbReference type="Pfam" id="PF12627">
    <property type="entry name" value="PolyA_pol_RNAbd"/>
    <property type="match status" value="1"/>
</dbReference>
<evidence type="ECO:0000313" key="13">
    <source>
        <dbReference type="WBParaSite" id="snap_masked-unitig_21356-processed-gene-0.1-mRNA-1"/>
    </source>
</evidence>
<evidence type="ECO:0000259" key="10">
    <source>
        <dbReference type="Pfam" id="PF01743"/>
    </source>
</evidence>